<dbReference type="InterPro" id="IPR012259">
    <property type="entry name" value="DHFR"/>
</dbReference>
<evidence type="ECO:0000256" key="6">
    <source>
        <dbReference type="ARBA" id="ARBA00023002"/>
    </source>
</evidence>
<feature type="domain" description="DHFR" evidence="11">
    <location>
        <begin position="29"/>
        <end position="187"/>
    </location>
</feature>
<dbReference type="PIRSF" id="PIRSF000194">
    <property type="entry name" value="DHFR"/>
    <property type="match status" value="1"/>
</dbReference>
<dbReference type="EC" id="1.5.1.3" evidence="3 8"/>
<comment type="similarity">
    <text evidence="2 8 9">Belongs to the dihydrofolate reductase family.</text>
</comment>
<reference evidence="12 13" key="1">
    <citation type="submission" date="2019-12" db="EMBL/GenBank/DDBJ databases">
        <title>Deinococcus sp. HMF7620 Genome sequencing and assembly.</title>
        <authorList>
            <person name="Kang H."/>
            <person name="Kim H."/>
            <person name="Joh K."/>
        </authorList>
    </citation>
    <scope>NUCLEOTIDE SEQUENCE [LARGE SCALE GENOMIC DNA]</scope>
    <source>
        <strain evidence="12 13">HMF7620</strain>
    </source>
</reference>
<organism evidence="12 13">
    <name type="scientific">Deinococcus arboris</name>
    <dbReference type="NCBI Taxonomy" id="2682977"/>
    <lineage>
        <taxon>Bacteria</taxon>
        <taxon>Thermotogati</taxon>
        <taxon>Deinococcota</taxon>
        <taxon>Deinococci</taxon>
        <taxon>Deinococcales</taxon>
        <taxon>Deinococcaceae</taxon>
        <taxon>Deinococcus</taxon>
    </lineage>
</organism>
<evidence type="ECO:0000256" key="3">
    <source>
        <dbReference type="ARBA" id="ARBA00012856"/>
    </source>
</evidence>
<keyword evidence="5 8" id="KW-0521">NADP</keyword>
<dbReference type="UniPathway" id="UPA00077">
    <property type="reaction ID" value="UER00158"/>
</dbReference>
<sequence length="189" mass="20817">MTPDTDSIHSGKSVSSTETRHSLDRTLPELFAIVAMTPARVIGQGGGMPWHLPADLAHFKRHSRGLPNIMGRKVWDSLGGRALPGRQNIVLTRNPQLEALGAEVTHTPEAALQAAGDVPRVAIIGGEEIYRLYLDRLTRVELTLIHADLAGDTFFPELPGTWEVVQEAFRHADEQNPYDLTFQTLVRAP</sequence>
<evidence type="ECO:0000313" key="13">
    <source>
        <dbReference type="Proteomes" id="UP000483286"/>
    </source>
</evidence>
<dbReference type="FunFam" id="3.40.430.10:FF:000001">
    <property type="entry name" value="Dihydrofolate reductase"/>
    <property type="match status" value="1"/>
</dbReference>
<dbReference type="Proteomes" id="UP000483286">
    <property type="component" value="Unassembled WGS sequence"/>
</dbReference>
<evidence type="ECO:0000256" key="5">
    <source>
        <dbReference type="ARBA" id="ARBA00022857"/>
    </source>
</evidence>
<dbReference type="GO" id="GO:0006730">
    <property type="term" value="P:one-carbon metabolic process"/>
    <property type="evidence" value="ECO:0007669"/>
    <property type="project" value="UniProtKB-KW"/>
</dbReference>
<dbReference type="PROSITE" id="PS51330">
    <property type="entry name" value="DHFR_2"/>
    <property type="match status" value="1"/>
</dbReference>
<evidence type="ECO:0000256" key="8">
    <source>
        <dbReference type="PIRNR" id="PIRNR000194"/>
    </source>
</evidence>
<proteinExistence type="inferred from homology"/>
<dbReference type="GO" id="GO:0046452">
    <property type="term" value="P:dihydrofolate metabolic process"/>
    <property type="evidence" value="ECO:0007669"/>
    <property type="project" value="TreeGrafter"/>
</dbReference>
<dbReference type="Pfam" id="PF00186">
    <property type="entry name" value="DHFR_1"/>
    <property type="match status" value="1"/>
</dbReference>
<dbReference type="EMBL" id="WQLB01000035">
    <property type="protein sequence ID" value="MVN88819.1"/>
    <property type="molecule type" value="Genomic_DNA"/>
</dbReference>
<gene>
    <name evidence="12" type="ORF">GO986_18935</name>
</gene>
<comment type="caution">
    <text evidence="12">The sequence shown here is derived from an EMBL/GenBank/DDBJ whole genome shotgun (WGS) entry which is preliminary data.</text>
</comment>
<dbReference type="GO" id="GO:0046655">
    <property type="term" value="P:folic acid metabolic process"/>
    <property type="evidence" value="ECO:0007669"/>
    <property type="project" value="TreeGrafter"/>
</dbReference>
<keyword evidence="4 8" id="KW-0554">One-carbon metabolism</keyword>
<dbReference type="GO" id="GO:0005829">
    <property type="term" value="C:cytosol"/>
    <property type="evidence" value="ECO:0007669"/>
    <property type="project" value="TreeGrafter"/>
</dbReference>
<dbReference type="GO" id="GO:0070401">
    <property type="term" value="F:NADP+ binding"/>
    <property type="evidence" value="ECO:0007669"/>
    <property type="project" value="UniProtKB-ARBA"/>
</dbReference>
<accession>A0A7C9MB81</accession>
<dbReference type="GO" id="GO:0046654">
    <property type="term" value="P:tetrahydrofolate biosynthetic process"/>
    <property type="evidence" value="ECO:0007669"/>
    <property type="project" value="UniProtKB-UniPathway"/>
</dbReference>
<evidence type="ECO:0000256" key="1">
    <source>
        <dbReference type="ARBA" id="ARBA00004903"/>
    </source>
</evidence>
<dbReference type="SUPFAM" id="SSF53597">
    <property type="entry name" value="Dihydrofolate reductase-like"/>
    <property type="match status" value="1"/>
</dbReference>
<protein>
    <recommendedName>
        <fullName evidence="3 8">Dihydrofolate reductase</fullName>
        <ecNumber evidence="3 8">1.5.1.3</ecNumber>
    </recommendedName>
</protein>
<dbReference type="InterPro" id="IPR001796">
    <property type="entry name" value="DHFR_dom"/>
</dbReference>
<comment type="catalytic activity">
    <reaction evidence="8">
        <text>(6S)-5,6,7,8-tetrahydrofolate + NADP(+) = 7,8-dihydrofolate + NADPH + H(+)</text>
        <dbReference type="Rhea" id="RHEA:15009"/>
        <dbReference type="ChEBI" id="CHEBI:15378"/>
        <dbReference type="ChEBI" id="CHEBI:57451"/>
        <dbReference type="ChEBI" id="CHEBI:57453"/>
        <dbReference type="ChEBI" id="CHEBI:57783"/>
        <dbReference type="ChEBI" id="CHEBI:58349"/>
        <dbReference type="EC" id="1.5.1.3"/>
    </reaction>
</comment>
<evidence type="ECO:0000313" key="12">
    <source>
        <dbReference type="EMBL" id="MVN88819.1"/>
    </source>
</evidence>
<dbReference type="Gene3D" id="3.40.430.10">
    <property type="entry name" value="Dihydrofolate Reductase, subunit A"/>
    <property type="match status" value="1"/>
</dbReference>
<name>A0A7C9MB81_9DEIO</name>
<keyword evidence="6 8" id="KW-0560">Oxidoreductase</keyword>
<dbReference type="AlphaFoldDB" id="A0A7C9MB81"/>
<evidence type="ECO:0000256" key="9">
    <source>
        <dbReference type="RuleBase" id="RU004474"/>
    </source>
</evidence>
<evidence type="ECO:0000256" key="7">
    <source>
        <dbReference type="ARBA" id="ARBA00025067"/>
    </source>
</evidence>
<evidence type="ECO:0000256" key="2">
    <source>
        <dbReference type="ARBA" id="ARBA00009539"/>
    </source>
</evidence>
<keyword evidence="13" id="KW-1185">Reference proteome</keyword>
<evidence type="ECO:0000256" key="10">
    <source>
        <dbReference type="SAM" id="MobiDB-lite"/>
    </source>
</evidence>
<evidence type="ECO:0000259" key="11">
    <source>
        <dbReference type="PROSITE" id="PS51330"/>
    </source>
</evidence>
<dbReference type="PANTHER" id="PTHR48069">
    <property type="entry name" value="DIHYDROFOLATE REDUCTASE"/>
    <property type="match status" value="1"/>
</dbReference>
<feature type="region of interest" description="Disordered" evidence="10">
    <location>
        <begin position="1"/>
        <end position="21"/>
    </location>
</feature>
<dbReference type="InterPro" id="IPR017925">
    <property type="entry name" value="DHFR_CS"/>
</dbReference>
<comment type="function">
    <text evidence="7 8">Key enzyme in folate metabolism. Catalyzes an essential reaction for de novo glycine and purine synthesis, and for DNA precursor synthesis.</text>
</comment>
<dbReference type="InterPro" id="IPR024072">
    <property type="entry name" value="DHFR-like_dom_sf"/>
</dbReference>
<dbReference type="CDD" id="cd00209">
    <property type="entry name" value="DHFR"/>
    <property type="match status" value="1"/>
</dbReference>
<dbReference type="PANTHER" id="PTHR48069:SF3">
    <property type="entry name" value="DIHYDROFOLATE REDUCTASE"/>
    <property type="match status" value="1"/>
</dbReference>
<feature type="compositionally biased region" description="Polar residues" evidence="10">
    <location>
        <begin position="1"/>
        <end position="17"/>
    </location>
</feature>
<dbReference type="PROSITE" id="PS00075">
    <property type="entry name" value="DHFR_1"/>
    <property type="match status" value="1"/>
</dbReference>
<dbReference type="GO" id="GO:0004146">
    <property type="term" value="F:dihydrofolate reductase activity"/>
    <property type="evidence" value="ECO:0007669"/>
    <property type="project" value="UniProtKB-EC"/>
</dbReference>
<evidence type="ECO:0000256" key="4">
    <source>
        <dbReference type="ARBA" id="ARBA00022563"/>
    </source>
</evidence>
<dbReference type="PRINTS" id="PR00070">
    <property type="entry name" value="DHFR"/>
</dbReference>
<comment type="pathway">
    <text evidence="1 8">Cofactor biosynthesis; tetrahydrofolate biosynthesis; 5,6,7,8-tetrahydrofolate from 7,8-dihydrofolate: step 1/1.</text>
</comment>